<evidence type="ECO:0000256" key="3">
    <source>
        <dbReference type="ARBA" id="ARBA00022840"/>
    </source>
</evidence>
<keyword evidence="2" id="KW-0378">Hydrolase</keyword>
<dbReference type="RefSeq" id="XP_002291303.1">
    <property type="nucleotide sequence ID" value="XM_002291267.1"/>
</dbReference>
<reference evidence="5 6" key="1">
    <citation type="journal article" date="2004" name="Science">
        <title>The genome of the diatom Thalassiosira pseudonana: ecology, evolution, and metabolism.</title>
        <authorList>
            <person name="Armbrust E.V."/>
            <person name="Berges J.A."/>
            <person name="Bowler C."/>
            <person name="Green B.R."/>
            <person name="Martinez D."/>
            <person name="Putnam N.H."/>
            <person name="Zhou S."/>
            <person name="Allen A.E."/>
            <person name="Apt K.E."/>
            <person name="Bechner M."/>
            <person name="Brzezinski M.A."/>
            <person name="Chaal B.K."/>
            <person name="Chiovitti A."/>
            <person name="Davis A.K."/>
            <person name="Demarest M.S."/>
            <person name="Detter J.C."/>
            <person name="Glavina T."/>
            <person name="Goodstein D."/>
            <person name="Hadi M.Z."/>
            <person name="Hellsten U."/>
            <person name="Hildebrand M."/>
            <person name="Jenkins B.D."/>
            <person name="Jurka J."/>
            <person name="Kapitonov V.V."/>
            <person name="Kroger N."/>
            <person name="Lau W.W."/>
            <person name="Lane T.W."/>
            <person name="Larimer F.W."/>
            <person name="Lippmeier J.C."/>
            <person name="Lucas S."/>
            <person name="Medina M."/>
            <person name="Montsant A."/>
            <person name="Obornik M."/>
            <person name="Parker M.S."/>
            <person name="Palenik B."/>
            <person name="Pazour G.J."/>
            <person name="Richardson P.M."/>
            <person name="Rynearson T.A."/>
            <person name="Saito M.A."/>
            <person name="Schwartz D.C."/>
            <person name="Thamatrakoln K."/>
            <person name="Valentin K."/>
            <person name="Vardi A."/>
            <person name="Wilkerson F.P."/>
            <person name="Rokhsar D.S."/>
        </authorList>
    </citation>
    <scope>NUCLEOTIDE SEQUENCE [LARGE SCALE GENOMIC DNA]</scope>
    <source>
        <strain evidence="5 6">CCMP1335</strain>
    </source>
</reference>
<organism evidence="5 6">
    <name type="scientific">Thalassiosira pseudonana</name>
    <name type="common">Marine diatom</name>
    <name type="synonym">Cyclotella nana</name>
    <dbReference type="NCBI Taxonomy" id="35128"/>
    <lineage>
        <taxon>Eukaryota</taxon>
        <taxon>Sar</taxon>
        <taxon>Stramenopiles</taxon>
        <taxon>Ochrophyta</taxon>
        <taxon>Bacillariophyta</taxon>
        <taxon>Coscinodiscophyceae</taxon>
        <taxon>Thalassiosirophycidae</taxon>
        <taxon>Thalassiosirales</taxon>
        <taxon>Thalassiosiraceae</taxon>
        <taxon>Thalassiosira</taxon>
    </lineage>
</organism>
<dbReference type="SUPFAM" id="SSF52540">
    <property type="entry name" value="P-loop containing nucleoside triphosphate hydrolases"/>
    <property type="match status" value="1"/>
</dbReference>
<dbReference type="InterPro" id="IPR049730">
    <property type="entry name" value="SNF2/RAD54-like_C"/>
</dbReference>
<keyword evidence="6" id="KW-1185">Reference proteome</keyword>
<dbReference type="CDD" id="cd18793">
    <property type="entry name" value="SF2_C_SNF"/>
    <property type="match status" value="1"/>
</dbReference>
<evidence type="ECO:0000259" key="4">
    <source>
        <dbReference type="Pfam" id="PF00271"/>
    </source>
</evidence>
<reference evidence="5 6" key="2">
    <citation type="journal article" date="2008" name="Nature">
        <title>The Phaeodactylum genome reveals the evolutionary history of diatom genomes.</title>
        <authorList>
            <person name="Bowler C."/>
            <person name="Allen A.E."/>
            <person name="Badger J.H."/>
            <person name="Grimwood J."/>
            <person name="Jabbari K."/>
            <person name="Kuo A."/>
            <person name="Maheswari U."/>
            <person name="Martens C."/>
            <person name="Maumus F."/>
            <person name="Otillar R.P."/>
            <person name="Rayko E."/>
            <person name="Salamov A."/>
            <person name="Vandepoele K."/>
            <person name="Beszteri B."/>
            <person name="Gruber A."/>
            <person name="Heijde M."/>
            <person name="Katinka M."/>
            <person name="Mock T."/>
            <person name="Valentin K."/>
            <person name="Verret F."/>
            <person name="Berges J.A."/>
            <person name="Brownlee C."/>
            <person name="Cadoret J.P."/>
            <person name="Chiovitti A."/>
            <person name="Choi C.J."/>
            <person name="Coesel S."/>
            <person name="De Martino A."/>
            <person name="Detter J.C."/>
            <person name="Durkin C."/>
            <person name="Falciatore A."/>
            <person name="Fournet J."/>
            <person name="Haruta M."/>
            <person name="Huysman M.J."/>
            <person name="Jenkins B.D."/>
            <person name="Jiroutova K."/>
            <person name="Jorgensen R.E."/>
            <person name="Joubert Y."/>
            <person name="Kaplan A."/>
            <person name="Kroger N."/>
            <person name="Kroth P.G."/>
            <person name="La Roche J."/>
            <person name="Lindquist E."/>
            <person name="Lommer M."/>
            <person name="Martin-Jezequel V."/>
            <person name="Lopez P.J."/>
            <person name="Lucas S."/>
            <person name="Mangogna M."/>
            <person name="McGinnis K."/>
            <person name="Medlin L.K."/>
            <person name="Montsant A."/>
            <person name="Oudot-Le Secq M.P."/>
            <person name="Napoli C."/>
            <person name="Obornik M."/>
            <person name="Parker M.S."/>
            <person name="Petit J.L."/>
            <person name="Porcel B.M."/>
            <person name="Poulsen N."/>
            <person name="Robison M."/>
            <person name="Rychlewski L."/>
            <person name="Rynearson T.A."/>
            <person name="Schmutz J."/>
            <person name="Shapiro H."/>
            <person name="Siaut M."/>
            <person name="Stanley M."/>
            <person name="Sussman M.R."/>
            <person name="Taylor A.R."/>
            <person name="Vardi A."/>
            <person name="von Dassow P."/>
            <person name="Vyverman W."/>
            <person name="Willis A."/>
            <person name="Wyrwicz L.S."/>
            <person name="Rokhsar D.S."/>
            <person name="Weissenbach J."/>
            <person name="Armbrust E.V."/>
            <person name="Green B.R."/>
            <person name="Van de Peer Y."/>
            <person name="Grigoriev I.V."/>
        </authorList>
    </citation>
    <scope>NUCLEOTIDE SEQUENCE [LARGE SCALE GENOMIC DNA]</scope>
    <source>
        <strain evidence="5 6">CCMP1335</strain>
    </source>
</reference>
<keyword evidence="3" id="KW-0067">ATP-binding</keyword>
<dbReference type="eggNOG" id="KOG1001">
    <property type="taxonomic scope" value="Eukaryota"/>
</dbReference>
<feature type="domain" description="Helicase C-terminal" evidence="4">
    <location>
        <begin position="2"/>
        <end position="39"/>
    </location>
</feature>
<proteinExistence type="predicted"/>
<gene>
    <name evidence="5" type="ORF">THAPSDRAFT_34925</name>
</gene>
<dbReference type="InterPro" id="IPR027417">
    <property type="entry name" value="P-loop_NTPase"/>
</dbReference>
<sequence length="69" mass="7635">MKAGGVGLNLVAASSVFILDPWWNASVEDQCVNRIHRIGQKAEVVRVRKFVVTDSVEEKIVSLQGKKKV</sequence>
<dbReference type="KEGG" id="tps:THAPSDRAFT_34925"/>
<dbReference type="GO" id="GO:0016787">
    <property type="term" value="F:hydrolase activity"/>
    <property type="evidence" value="ECO:0007669"/>
    <property type="project" value="UniProtKB-KW"/>
</dbReference>
<dbReference type="PANTHER" id="PTHR45626">
    <property type="entry name" value="TRANSCRIPTION TERMINATION FACTOR 2-RELATED"/>
    <property type="match status" value="1"/>
</dbReference>
<protein>
    <recommendedName>
        <fullName evidence="4">Helicase C-terminal domain-containing protein</fullName>
    </recommendedName>
</protein>
<dbReference type="OMA" id="WNASVED"/>
<dbReference type="HOGENOM" id="CLU_000315_30_3_1"/>
<keyword evidence="1" id="KW-0547">Nucleotide-binding</keyword>
<dbReference type="STRING" id="35128.B8C4X9"/>
<accession>B8C4X9</accession>
<name>B8C4X9_THAPS</name>
<evidence type="ECO:0000313" key="5">
    <source>
        <dbReference type="EMBL" id="EED91410.1"/>
    </source>
</evidence>
<dbReference type="InParanoid" id="B8C4X9"/>
<dbReference type="Pfam" id="PF00271">
    <property type="entry name" value="Helicase_C"/>
    <property type="match status" value="1"/>
</dbReference>
<dbReference type="EMBL" id="CM000643">
    <property type="protein sequence ID" value="EED91410.1"/>
    <property type="molecule type" value="Genomic_DNA"/>
</dbReference>
<dbReference type="InterPro" id="IPR050628">
    <property type="entry name" value="SNF2_RAD54_helicase_TF"/>
</dbReference>
<dbReference type="Gene3D" id="3.40.50.300">
    <property type="entry name" value="P-loop containing nucleotide triphosphate hydrolases"/>
    <property type="match status" value="1"/>
</dbReference>
<dbReference type="PaxDb" id="35128-Thaps34925"/>
<dbReference type="GeneID" id="7442330"/>
<dbReference type="GO" id="GO:0005524">
    <property type="term" value="F:ATP binding"/>
    <property type="evidence" value="ECO:0007669"/>
    <property type="project" value="UniProtKB-KW"/>
</dbReference>
<evidence type="ECO:0000313" key="6">
    <source>
        <dbReference type="Proteomes" id="UP000001449"/>
    </source>
</evidence>
<evidence type="ECO:0000256" key="2">
    <source>
        <dbReference type="ARBA" id="ARBA00022801"/>
    </source>
</evidence>
<dbReference type="AlphaFoldDB" id="B8C4X9"/>
<dbReference type="Proteomes" id="UP000001449">
    <property type="component" value="Chromosome 6"/>
</dbReference>
<dbReference type="InterPro" id="IPR001650">
    <property type="entry name" value="Helicase_C-like"/>
</dbReference>
<evidence type="ECO:0000256" key="1">
    <source>
        <dbReference type="ARBA" id="ARBA00022741"/>
    </source>
</evidence>